<sequence length="96" mass="10905">MPAGGVLHTPGSECPVYNSIELMSRMDLIGAVKNMEAYVKNVAARFNRMMEDRSLTDQIHSELALEIAQAREHWVVENEYNSHLQVGCLTKYNMHL</sequence>
<protein>
    <submittedName>
        <fullName evidence="1">Uncharacterized protein</fullName>
    </submittedName>
</protein>
<reference evidence="1" key="1">
    <citation type="submission" date="2017-08" db="EMBL/GenBank/DDBJ databases">
        <authorList>
            <person name="Polle J.E."/>
            <person name="Barry K."/>
            <person name="Cushman J."/>
            <person name="Schmutz J."/>
            <person name="Tran D."/>
            <person name="Hathwaick L.T."/>
            <person name="Yim W.C."/>
            <person name="Jenkins J."/>
            <person name="Mckie-Krisberg Z.M."/>
            <person name="Prochnik S."/>
            <person name="Lindquist E."/>
            <person name="Dockter R.B."/>
            <person name="Adam C."/>
            <person name="Molina H."/>
            <person name="Bunkerborg J."/>
            <person name="Jin E."/>
            <person name="Buchheim M."/>
            <person name="Magnuson J."/>
        </authorList>
    </citation>
    <scope>NUCLEOTIDE SEQUENCE</scope>
    <source>
        <strain evidence="1">CCAP 19/18</strain>
    </source>
</reference>
<dbReference type="Proteomes" id="UP000815325">
    <property type="component" value="Unassembled WGS sequence"/>
</dbReference>
<evidence type="ECO:0000313" key="1">
    <source>
        <dbReference type="EMBL" id="KAF5832511.1"/>
    </source>
</evidence>
<comment type="caution">
    <text evidence="1">The sequence shown here is derived from an EMBL/GenBank/DDBJ whole genome shotgun (WGS) entry which is preliminary data.</text>
</comment>
<keyword evidence="2" id="KW-1185">Reference proteome</keyword>
<gene>
    <name evidence="1" type="ORF">DUNSADRAFT_11583</name>
</gene>
<accession>A0ABQ7GD47</accession>
<name>A0ABQ7GD47_DUNSA</name>
<proteinExistence type="predicted"/>
<dbReference type="EMBL" id="MU069867">
    <property type="protein sequence ID" value="KAF5832511.1"/>
    <property type="molecule type" value="Genomic_DNA"/>
</dbReference>
<organism evidence="1 2">
    <name type="scientific">Dunaliella salina</name>
    <name type="common">Green alga</name>
    <name type="synonym">Protococcus salinus</name>
    <dbReference type="NCBI Taxonomy" id="3046"/>
    <lineage>
        <taxon>Eukaryota</taxon>
        <taxon>Viridiplantae</taxon>
        <taxon>Chlorophyta</taxon>
        <taxon>core chlorophytes</taxon>
        <taxon>Chlorophyceae</taxon>
        <taxon>CS clade</taxon>
        <taxon>Chlamydomonadales</taxon>
        <taxon>Dunaliellaceae</taxon>
        <taxon>Dunaliella</taxon>
    </lineage>
</organism>
<evidence type="ECO:0000313" key="2">
    <source>
        <dbReference type="Proteomes" id="UP000815325"/>
    </source>
</evidence>